<evidence type="ECO:0000313" key="2">
    <source>
        <dbReference type="Proteomes" id="UP000823862"/>
    </source>
</evidence>
<dbReference type="SUPFAM" id="SSF63829">
    <property type="entry name" value="Calcium-dependent phosphotriesterase"/>
    <property type="match status" value="1"/>
</dbReference>
<protein>
    <submittedName>
        <fullName evidence="1">6-bladed beta-propeller</fullName>
    </submittedName>
</protein>
<reference evidence="1" key="2">
    <citation type="submission" date="2021-04" db="EMBL/GenBank/DDBJ databases">
        <authorList>
            <person name="Gilroy R."/>
        </authorList>
    </citation>
    <scope>NUCLEOTIDE SEQUENCE</scope>
    <source>
        <strain evidence="1">ChiHjej12B11-9795</strain>
    </source>
</reference>
<organism evidence="1 2">
    <name type="scientific">Candidatus Bacteroides avicola</name>
    <dbReference type="NCBI Taxonomy" id="2838468"/>
    <lineage>
        <taxon>Bacteria</taxon>
        <taxon>Pseudomonadati</taxon>
        <taxon>Bacteroidota</taxon>
        <taxon>Bacteroidia</taxon>
        <taxon>Bacteroidales</taxon>
        <taxon>Bacteroidaceae</taxon>
        <taxon>Bacteroides</taxon>
    </lineage>
</organism>
<accession>A0A9D2KV84</accession>
<comment type="caution">
    <text evidence="1">The sequence shown here is derived from an EMBL/GenBank/DDBJ whole genome shotgun (WGS) entry which is preliminary data.</text>
</comment>
<evidence type="ECO:0000313" key="1">
    <source>
        <dbReference type="EMBL" id="HJA85818.1"/>
    </source>
</evidence>
<dbReference type="Pfam" id="PF17170">
    <property type="entry name" value="DUF5128"/>
    <property type="match status" value="1"/>
</dbReference>
<name>A0A9D2KV84_9BACE</name>
<dbReference type="Gene3D" id="2.120.10.30">
    <property type="entry name" value="TolB, C-terminal domain"/>
    <property type="match status" value="1"/>
</dbReference>
<proteinExistence type="predicted"/>
<reference evidence="1" key="1">
    <citation type="journal article" date="2021" name="PeerJ">
        <title>Extensive microbial diversity within the chicken gut microbiome revealed by metagenomics and culture.</title>
        <authorList>
            <person name="Gilroy R."/>
            <person name="Ravi A."/>
            <person name="Getino M."/>
            <person name="Pursley I."/>
            <person name="Horton D.L."/>
            <person name="Alikhan N.F."/>
            <person name="Baker D."/>
            <person name="Gharbi K."/>
            <person name="Hall N."/>
            <person name="Watson M."/>
            <person name="Adriaenssens E.M."/>
            <person name="Foster-Nyarko E."/>
            <person name="Jarju S."/>
            <person name="Secka A."/>
            <person name="Antonio M."/>
            <person name="Oren A."/>
            <person name="Chaudhuri R.R."/>
            <person name="La Ragione R."/>
            <person name="Hildebrand F."/>
            <person name="Pallen M.J."/>
        </authorList>
    </citation>
    <scope>NUCLEOTIDE SEQUENCE</scope>
    <source>
        <strain evidence="1">ChiHjej12B11-9795</strain>
    </source>
</reference>
<dbReference type="EMBL" id="DWZI01000035">
    <property type="protein sequence ID" value="HJA85818.1"/>
    <property type="molecule type" value="Genomic_DNA"/>
</dbReference>
<dbReference type="AlphaFoldDB" id="A0A9D2KV84"/>
<dbReference type="PROSITE" id="PS51257">
    <property type="entry name" value="PROKAR_LIPOPROTEIN"/>
    <property type="match status" value="1"/>
</dbReference>
<gene>
    <name evidence="1" type="ORF">H9950_06455</name>
</gene>
<dbReference type="InterPro" id="IPR011042">
    <property type="entry name" value="6-blade_b-propeller_TolB-like"/>
</dbReference>
<sequence length="399" mass="45268">MKTFHTLLTLALGGLFLTSCGNKPRTETHSGTETGLPVIDLQKDYPEQEVFLQDIADVTYIPLETTDESVLGVISKIICRNDTLIILDLQQKKVFFFNTEGKYLSSFGHVGGGKTEYAFPYNLCVDPDRREILVYDTPMKFRIVVYDFAGSFIRELKLSEEISADGIYNYDKDYLLAYDVHKLQIPGSGTPSPYPYCFISKTTGEVTRLPLKVEKRKNNSFYYDQGNGTTMLSTIQMSPLIMKGRDAVITDFALDTIYRYANRVLEPIAIRQGGEDDMGMLSSTLLISDRYCFLNVTHVQVNPESHQMESSENKVLMCDWETDKVVTVQLANKDIPQMKNYTGFDMANMSAPDNCFITLYLPDVLYSFDEQHLLSGELKALMSRLDPENNPVLMLVKFK</sequence>
<dbReference type="Proteomes" id="UP000823862">
    <property type="component" value="Unassembled WGS sequence"/>
</dbReference>